<evidence type="ECO:0000256" key="5">
    <source>
        <dbReference type="ARBA" id="ARBA00022801"/>
    </source>
</evidence>
<evidence type="ECO:0000256" key="2">
    <source>
        <dbReference type="ARBA" id="ARBA00007357"/>
    </source>
</evidence>
<dbReference type="PROSITE" id="PS51885">
    <property type="entry name" value="NEPRILYSIN"/>
    <property type="match status" value="1"/>
</dbReference>
<comment type="similarity">
    <text evidence="2">Belongs to the peptidase M13 family.</text>
</comment>
<dbReference type="Pfam" id="PF05649">
    <property type="entry name" value="Peptidase_M13_N"/>
    <property type="match status" value="1"/>
</dbReference>
<evidence type="ECO:0000256" key="4">
    <source>
        <dbReference type="ARBA" id="ARBA00022723"/>
    </source>
</evidence>
<name>A0A8J5XUY5_DIALT</name>
<dbReference type="CDD" id="cd08662">
    <property type="entry name" value="M13"/>
    <property type="match status" value="1"/>
</dbReference>
<keyword evidence="3" id="KW-0645">Protease</keyword>
<dbReference type="InterPro" id="IPR024079">
    <property type="entry name" value="MetalloPept_cat_dom_sf"/>
</dbReference>
<dbReference type="Gene3D" id="3.40.390.10">
    <property type="entry name" value="Collagenase (Catalytic Domain)"/>
    <property type="match status" value="1"/>
</dbReference>
<evidence type="ECO:0000313" key="10">
    <source>
        <dbReference type="EMBL" id="KAG8469017.1"/>
    </source>
</evidence>
<dbReference type="OMA" id="FGWAQVW"/>
<organism evidence="10 11">
    <name type="scientific">Diacronema lutheri</name>
    <name type="common">Unicellular marine alga</name>
    <name type="synonym">Monochrysis lutheri</name>
    <dbReference type="NCBI Taxonomy" id="2081491"/>
    <lineage>
        <taxon>Eukaryota</taxon>
        <taxon>Haptista</taxon>
        <taxon>Haptophyta</taxon>
        <taxon>Pavlovophyceae</taxon>
        <taxon>Pavlovales</taxon>
        <taxon>Pavlovaceae</taxon>
        <taxon>Diacronema</taxon>
    </lineage>
</organism>
<comment type="cofactor">
    <cofactor evidence="1">
        <name>Zn(2+)</name>
        <dbReference type="ChEBI" id="CHEBI:29105"/>
    </cofactor>
</comment>
<evidence type="ECO:0000259" key="8">
    <source>
        <dbReference type="Pfam" id="PF01431"/>
    </source>
</evidence>
<dbReference type="Gene3D" id="1.10.1380.10">
    <property type="entry name" value="Neutral endopeptidase , domain2"/>
    <property type="match status" value="1"/>
</dbReference>
<dbReference type="InterPro" id="IPR000718">
    <property type="entry name" value="Peptidase_M13"/>
</dbReference>
<dbReference type="EMBL" id="JAGTXO010000003">
    <property type="protein sequence ID" value="KAG8469017.1"/>
    <property type="molecule type" value="Genomic_DNA"/>
</dbReference>
<dbReference type="AlphaFoldDB" id="A0A8J5XUY5"/>
<evidence type="ECO:0000313" key="11">
    <source>
        <dbReference type="Proteomes" id="UP000751190"/>
    </source>
</evidence>
<dbReference type="SUPFAM" id="SSF55486">
    <property type="entry name" value="Metalloproteases ('zincins'), catalytic domain"/>
    <property type="match status" value="1"/>
</dbReference>
<dbReference type="OrthoDB" id="6475849at2759"/>
<evidence type="ECO:0000256" key="7">
    <source>
        <dbReference type="ARBA" id="ARBA00023049"/>
    </source>
</evidence>
<dbReference type="Pfam" id="PF01431">
    <property type="entry name" value="Peptidase_M13"/>
    <property type="match status" value="1"/>
</dbReference>
<evidence type="ECO:0000256" key="1">
    <source>
        <dbReference type="ARBA" id="ARBA00001947"/>
    </source>
</evidence>
<keyword evidence="6" id="KW-0862">Zinc</keyword>
<dbReference type="GO" id="GO:0016485">
    <property type="term" value="P:protein processing"/>
    <property type="evidence" value="ECO:0007669"/>
    <property type="project" value="TreeGrafter"/>
</dbReference>
<keyword evidence="7" id="KW-0482">Metalloprotease</keyword>
<keyword evidence="4" id="KW-0479">Metal-binding</keyword>
<dbReference type="InterPro" id="IPR042089">
    <property type="entry name" value="Peptidase_M13_dom_2"/>
</dbReference>
<evidence type="ECO:0000259" key="9">
    <source>
        <dbReference type="Pfam" id="PF05649"/>
    </source>
</evidence>
<evidence type="ECO:0000256" key="3">
    <source>
        <dbReference type="ARBA" id="ARBA00022670"/>
    </source>
</evidence>
<proteinExistence type="inferred from homology"/>
<evidence type="ECO:0000256" key="6">
    <source>
        <dbReference type="ARBA" id="ARBA00022833"/>
    </source>
</evidence>
<dbReference type="Proteomes" id="UP000751190">
    <property type="component" value="Unassembled WGS sequence"/>
</dbReference>
<comment type="caution">
    <text evidence="10">The sequence shown here is derived from an EMBL/GenBank/DDBJ whole genome shotgun (WGS) entry which is preliminary data.</text>
</comment>
<feature type="domain" description="Peptidase M13 N-terminal" evidence="9">
    <location>
        <begin position="49"/>
        <end position="434"/>
    </location>
</feature>
<protein>
    <recommendedName>
        <fullName evidence="12">Peptidase M13</fullName>
    </recommendedName>
</protein>
<dbReference type="PRINTS" id="PR00786">
    <property type="entry name" value="NEPRILYSIN"/>
</dbReference>
<sequence>MATTSPCPCCKNPWSRPEEFFAMACGECTSDSSGVSGLDPANMDPSVSPADDFYRHANGGWIDANPVPGEYPAWNTFLALHDANLGRLKALLEGLAPPSGAPVPAEQQSVAYKVAAFWRASNDEAAIDAAGLRPLEPVLAACELATTDKTAALAKLHAEYGVNAFFALGEGADDKDSAWTLHQLSQAGLGLPDRDYYFDEDKADKRELYAAHVHKMLAMLGDADADAAAGAAAVLRLETALAASHLTRTERRDPDTTYNRMAVGKLSALCKGAIEWPRYLELAATHGAALPKALNVDSPVALATAMRLFADAPAADVRAYLRWCVALSCAPHLPSAFVDAHFEFYSKALSGQQEQKPRWKRAMPMVEAALGDAVGQLYVERYFSADAKGRALHIVSKVRAALEARLREVPWMQDSTRAKALDKMRGFGVKIGFPDEWIEYASLDVRHDDHLGNVLRARAFEHARQMRYADAPTDKTRWMMLPQQINAYYHPNLNEIVFPAAILQPPFFNADADDAVNYGSFGAVVGHEMSHGFDDQGSQFDASGNLHDWWAPTDKAEYEARVRVQVEQASRVRVHGRELNGKLTCGENIADLGGLRLAYRALAAELAAARAPAAPINGFSPQQRFFLAWAQVWRENTSKENALKMLAIDPHGPNSYRTNGPVANMEEFHRAFGVPDGAPMWRAVAERVDIW</sequence>
<gene>
    <name evidence="10" type="ORF">KFE25_007535</name>
</gene>
<dbReference type="InterPro" id="IPR018497">
    <property type="entry name" value="Peptidase_M13_C"/>
</dbReference>
<keyword evidence="5" id="KW-0378">Hydrolase</keyword>
<dbReference type="GO" id="GO:0004222">
    <property type="term" value="F:metalloendopeptidase activity"/>
    <property type="evidence" value="ECO:0007669"/>
    <property type="project" value="InterPro"/>
</dbReference>
<evidence type="ECO:0008006" key="12">
    <source>
        <dbReference type="Google" id="ProtNLM"/>
    </source>
</evidence>
<dbReference type="PANTHER" id="PTHR11733">
    <property type="entry name" value="ZINC METALLOPROTEASE FAMILY M13 NEPRILYSIN-RELATED"/>
    <property type="match status" value="1"/>
</dbReference>
<keyword evidence="11" id="KW-1185">Reference proteome</keyword>
<feature type="domain" description="Peptidase M13 C-terminal" evidence="8">
    <location>
        <begin position="486"/>
        <end position="687"/>
    </location>
</feature>
<dbReference type="GO" id="GO:0005886">
    <property type="term" value="C:plasma membrane"/>
    <property type="evidence" value="ECO:0007669"/>
    <property type="project" value="TreeGrafter"/>
</dbReference>
<dbReference type="GO" id="GO:0046872">
    <property type="term" value="F:metal ion binding"/>
    <property type="evidence" value="ECO:0007669"/>
    <property type="project" value="UniProtKB-KW"/>
</dbReference>
<dbReference type="InterPro" id="IPR008753">
    <property type="entry name" value="Peptidase_M13_N"/>
</dbReference>
<reference evidence="10" key="1">
    <citation type="submission" date="2021-05" db="EMBL/GenBank/DDBJ databases">
        <title>The genome of the haptophyte Pavlova lutheri (Diacronema luteri, Pavlovales) - a model for lipid biosynthesis in eukaryotic algae.</title>
        <authorList>
            <person name="Hulatt C.J."/>
            <person name="Posewitz M.C."/>
        </authorList>
    </citation>
    <scope>NUCLEOTIDE SEQUENCE</scope>
    <source>
        <strain evidence="10">NIVA-4/92</strain>
    </source>
</reference>
<accession>A0A8J5XUY5</accession>
<dbReference type="PANTHER" id="PTHR11733:SF167">
    <property type="entry name" value="FI17812P1-RELATED"/>
    <property type="match status" value="1"/>
</dbReference>